<reference evidence="1 2" key="1">
    <citation type="journal article" date="2018" name="Front. Microbiol.">
        <title>Genome-Wide Analysis of Corynespora cassiicola Leaf Fall Disease Putative Effectors.</title>
        <authorList>
            <person name="Lopez D."/>
            <person name="Ribeiro S."/>
            <person name="Label P."/>
            <person name="Fumanal B."/>
            <person name="Venisse J.S."/>
            <person name="Kohler A."/>
            <person name="de Oliveira R.R."/>
            <person name="Labutti K."/>
            <person name="Lipzen A."/>
            <person name="Lail K."/>
            <person name="Bauer D."/>
            <person name="Ohm R.A."/>
            <person name="Barry K.W."/>
            <person name="Spatafora J."/>
            <person name="Grigoriev I.V."/>
            <person name="Martin F.M."/>
            <person name="Pujade-Renaud V."/>
        </authorList>
    </citation>
    <scope>NUCLEOTIDE SEQUENCE [LARGE SCALE GENOMIC DNA]</scope>
    <source>
        <strain evidence="1 2">Philippines</strain>
    </source>
</reference>
<organism evidence="1 2">
    <name type="scientific">Corynespora cassiicola Philippines</name>
    <dbReference type="NCBI Taxonomy" id="1448308"/>
    <lineage>
        <taxon>Eukaryota</taxon>
        <taxon>Fungi</taxon>
        <taxon>Dikarya</taxon>
        <taxon>Ascomycota</taxon>
        <taxon>Pezizomycotina</taxon>
        <taxon>Dothideomycetes</taxon>
        <taxon>Pleosporomycetidae</taxon>
        <taxon>Pleosporales</taxon>
        <taxon>Corynesporascaceae</taxon>
        <taxon>Corynespora</taxon>
    </lineage>
</organism>
<dbReference type="OrthoDB" id="3694387at2759"/>
<name>A0A2T2P4A8_CORCC</name>
<gene>
    <name evidence="1" type="ORF">BS50DRAFT_658450</name>
</gene>
<evidence type="ECO:0000313" key="1">
    <source>
        <dbReference type="EMBL" id="PSN72525.1"/>
    </source>
</evidence>
<accession>A0A2T2P4A8</accession>
<evidence type="ECO:0000313" key="2">
    <source>
        <dbReference type="Proteomes" id="UP000240883"/>
    </source>
</evidence>
<feature type="non-terminal residue" evidence="1">
    <location>
        <position position="1"/>
    </location>
</feature>
<protein>
    <submittedName>
        <fullName evidence="1">Uncharacterized protein</fullName>
    </submittedName>
</protein>
<sequence length="219" mass="24198">LASRKTRQYATPLFLSLHTFKLRSHSALLFSRTLLATLHRGVESLRGLEFAGFHWFPGVGAVTGGGRSDDVRLMMACKGLKWLGITLHVQSLMSGKRNAKGEVEPMGPEEIASKYDMEGVFGCGVLETVVLDACDQLHVFEESARDTEEVVEEFAEWMRGRFRRVGREVNIGGGDGFGGTAWCDLHFWEGGLGSVFCRTSLMALVSADAFRLLQEYSSL</sequence>
<proteinExistence type="predicted"/>
<keyword evidence="2" id="KW-1185">Reference proteome</keyword>
<dbReference type="AlphaFoldDB" id="A0A2T2P4A8"/>
<dbReference type="EMBL" id="KZ678130">
    <property type="protein sequence ID" value="PSN72525.1"/>
    <property type="molecule type" value="Genomic_DNA"/>
</dbReference>
<dbReference type="Proteomes" id="UP000240883">
    <property type="component" value="Unassembled WGS sequence"/>
</dbReference>